<keyword evidence="3" id="KW-1185">Reference proteome</keyword>
<reference evidence="2 3" key="1">
    <citation type="submission" date="2021-06" db="EMBL/GenBank/DDBJ databases">
        <title>Caerostris extrusa draft genome.</title>
        <authorList>
            <person name="Kono N."/>
            <person name="Arakawa K."/>
        </authorList>
    </citation>
    <scope>NUCLEOTIDE SEQUENCE [LARGE SCALE GENOMIC DNA]</scope>
</reference>
<evidence type="ECO:0000313" key="3">
    <source>
        <dbReference type="Proteomes" id="UP001054945"/>
    </source>
</evidence>
<comment type="caution">
    <text evidence="2">The sequence shown here is derived from an EMBL/GenBank/DDBJ whole genome shotgun (WGS) entry which is preliminary data.</text>
</comment>
<evidence type="ECO:0000313" key="2">
    <source>
        <dbReference type="EMBL" id="GIY60488.1"/>
    </source>
</evidence>
<dbReference type="AlphaFoldDB" id="A0AAV4URY9"/>
<organism evidence="2 3">
    <name type="scientific">Caerostris extrusa</name>
    <name type="common">Bark spider</name>
    <name type="synonym">Caerostris bankana</name>
    <dbReference type="NCBI Taxonomy" id="172846"/>
    <lineage>
        <taxon>Eukaryota</taxon>
        <taxon>Metazoa</taxon>
        <taxon>Ecdysozoa</taxon>
        <taxon>Arthropoda</taxon>
        <taxon>Chelicerata</taxon>
        <taxon>Arachnida</taxon>
        <taxon>Araneae</taxon>
        <taxon>Araneomorphae</taxon>
        <taxon>Entelegynae</taxon>
        <taxon>Araneoidea</taxon>
        <taxon>Araneidae</taxon>
        <taxon>Caerostris</taxon>
    </lineage>
</organism>
<sequence>MANPPTTVPLAIYFKGFNITQGNTTTTTEHPYKRTPPWTTSRQAANEDPVQCKTSLITIAWAVRVILRFSCSNEFHRHNGGDGGGGGVVV</sequence>
<protein>
    <submittedName>
        <fullName evidence="2">Uncharacterized protein</fullName>
    </submittedName>
</protein>
<evidence type="ECO:0000256" key="1">
    <source>
        <dbReference type="SAM" id="MobiDB-lite"/>
    </source>
</evidence>
<dbReference type="Proteomes" id="UP001054945">
    <property type="component" value="Unassembled WGS sequence"/>
</dbReference>
<feature type="region of interest" description="Disordered" evidence="1">
    <location>
        <begin position="24"/>
        <end position="46"/>
    </location>
</feature>
<name>A0AAV4URY9_CAEEX</name>
<proteinExistence type="predicted"/>
<gene>
    <name evidence="2" type="ORF">CEXT_45101</name>
</gene>
<accession>A0AAV4URY9</accession>
<dbReference type="EMBL" id="BPLR01013332">
    <property type="protein sequence ID" value="GIY60488.1"/>
    <property type="molecule type" value="Genomic_DNA"/>
</dbReference>